<dbReference type="PANTHER" id="PTHR43745:SF2">
    <property type="entry name" value="NITROREDUCTASE MJ1384-RELATED"/>
    <property type="match status" value="1"/>
</dbReference>
<gene>
    <name evidence="1" type="ORF">MPAN_001310</name>
</gene>
<dbReference type="InterPro" id="IPR029479">
    <property type="entry name" value="Nitroreductase"/>
</dbReference>
<dbReference type="RefSeq" id="WP_176239109.1">
    <property type="nucleotide sequence ID" value="NZ_AP024412.1"/>
</dbReference>
<dbReference type="CDD" id="cd02142">
    <property type="entry name" value="McbC_SagB-like_oxidoreductase"/>
    <property type="match status" value="1"/>
</dbReference>
<name>A0A7U9XWG5_9MOLU</name>
<evidence type="ECO:0000313" key="1">
    <source>
        <dbReference type="EMBL" id="BCR35238.1"/>
    </source>
</evidence>
<keyword evidence="2" id="KW-1185">Reference proteome</keyword>
<dbReference type="SUPFAM" id="SSF55469">
    <property type="entry name" value="FMN-dependent nitroreductase-like"/>
    <property type="match status" value="1"/>
</dbReference>
<dbReference type="KEGG" id="manr:MPAN_001310"/>
<protein>
    <submittedName>
        <fullName evidence="1">Uncharacterized protein</fullName>
    </submittedName>
</protein>
<dbReference type="Gene3D" id="3.40.109.10">
    <property type="entry name" value="NADH Oxidase"/>
    <property type="match status" value="1"/>
</dbReference>
<organism evidence="1 2">
    <name type="scientific">Mariniplasma anaerobium</name>
    <dbReference type="NCBI Taxonomy" id="2735436"/>
    <lineage>
        <taxon>Bacteria</taxon>
        <taxon>Bacillati</taxon>
        <taxon>Mycoplasmatota</taxon>
        <taxon>Mollicutes</taxon>
        <taxon>Acholeplasmatales</taxon>
        <taxon>Acholeplasmataceae</taxon>
        <taxon>Mariniplasma</taxon>
    </lineage>
</organism>
<dbReference type="AlphaFoldDB" id="A0A7U9XWG5"/>
<proteinExistence type="predicted"/>
<evidence type="ECO:0000313" key="2">
    <source>
        <dbReference type="Proteomes" id="UP000620133"/>
    </source>
</evidence>
<sequence length="247" mass="28383">MSDYVKKEIKNNRKAIKEDWRELNDIKTDRQLSKERPIMFKQAIEGSKIIDLTKEFPNIIQKSFTEVVKSRRSLRRYQDQKLTLEEVTYLLWETSRVDGFKPGVTFRTIPTAGATNSMETYIYLNHVKGLNKGLYHYIQDKHQLSLIDESHDLEDRVNEALNGQLRGAAVVFFFTATPYRTEYKYAHMSHKMIAIEAGHAGQTLSLAAEVIDCGAVALCAYVQEYCDQLLGIGDEEFVTYALTLGKR</sequence>
<dbReference type="Pfam" id="PF00881">
    <property type="entry name" value="Nitroreductase"/>
    <property type="match status" value="1"/>
</dbReference>
<accession>A0A7U9XWG5</accession>
<reference evidence="1" key="1">
    <citation type="submission" date="2021-01" db="EMBL/GenBank/DDBJ databases">
        <title>Draft genome sequence of Acholeplasmataceae bacterium strain Mahy22.</title>
        <authorList>
            <person name="Watanabe M."/>
            <person name="Kojima H."/>
            <person name="Fukui M."/>
        </authorList>
    </citation>
    <scope>NUCLEOTIDE SEQUENCE</scope>
    <source>
        <strain evidence="1">Mahy22</strain>
    </source>
</reference>
<dbReference type="PANTHER" id="PTHR43745">
    <property type="entry name" value="NITROREDUCTASE MJ1384-RELATED"/>
    <property type="match status" value="1"/>
</dbReference>
<dbReference type="EMBL" id="AP024412">
    <property type="protein sequence ID" value="BCR35238.1"/>
    <property type="molecule type" value="Genomic_DNA"/>
</dbReference>
<dbReference type="NCBIfam" id="TIGR03605">
    <property type="entry name" value="antibiot_sagB"/>
    <property type="match status" value="1"/>
</dbReference>
<dbReference type="GO" id="GO:0016491">
    <property type="term" value="F:oxidoreductase activity"/>
    <property type="evidence" value="ECO:0007669"/>
    <property type="project" value="InterPro"/>
</dbReference>
<dbReference type="InterPro" id="IPR000415">
    <property type="entry name" value="Nitroreductase-like"/>
</dbReference>
<dbReference type="Proteomes" id="UP000620133">
    <property type="component" value="Chromosome"/>
</dbReference>
<dbReference type="InterPro" id="IPR052544">
    <property type="entry name" value="Bacteriocin_Proc_Enz"/>
</dbReference>
<dbReference type="InterPro" id="IPR020051">
    <property type="entry name" value="SagB-type_dehydrogenase"/>
</dbReference>